<dbReference type="PANTHER" id="PTHR30535:SF34">
    <property type="entry name" value="MOLYBDATE-BINDING PROTEIN MOLA"/>
    <property type="match status" value="1"/>
</dbReference>
<dbReference type="RefSeq" id="WP_346761050.1">
    <property type="nucleotide sequence ID" value="NZ_JAUJEB010000007.1"/>
</dbReference>
<feature type="domain" description="Fe/B12 periplasmic-binding" evidence="1">
    <location>
        <begin position="106"/>
        <end position="378"/>
    </location>
</feature>
<dbReference type="EMBL" id="JAUJEB010000007">
    <property type="protein sequence ID" value="MDN5215712.1"/>
    <property type="molecule type" value="Genomic_DNA"/>
</dbReference>
<dbReference type="InterPro" id="IPR050902">
    <property type="entry name" value="ABC_Transporter_SBP"/>
</dbReference>
<dbReference type="Proteomes" id="UP001172083">
    <property type="component" value="Unassembled WGS sequence"/>
</dbReference>
<proteinExistence type="predicted"/>
<gene>
    <name evidence="2" type="ORF">QQ020_26780</name>
</gene>
<comment type="caution">
    <text evidence="2">The sequence shown here is derived from an EMBL/GenBank/DDBJ whole genome shotgun (WGS) entry which is preliminary data.</text>
</comment>
<accession>A0ABT8LD59</accession>
<dbReference type="InterPro" id="IPR002491">
    <property type="entry name" value="ABC_transptr_periplasmic_BD"/>
</dbReference>
<organism evidence="2 3">
    <name type="scientific">Agaribacillus aureus</name>
    <dbReference type="NCBI Taxonomy" id="3051825"/>
    <lineage>
        <taxon>Bacteria</taxon>
        <taxon>Pseudomonadati</taxon>
        <taxon>Bacteroidota</taxon>
        <taxon>Cytophagia</taxon>
        <taxon>Cytophagales</taxon>
        <taxon>Splendidivirgaceae</taxon>
        <taxon>Agaribacillus</taxon>
    </lineage>
</organism>
<protein>
    <submittedName>
        <fullName evidence="2">ABC transporter substrate-binding protein</fullName>
    </submittedName>
</protein>
<evidence type="ECO:0000313" key="2">
    <source>
        <dbReference type="EMBL" id="MDN5215712.1"/>
    </source>
</evidence>
<evidence type="ECO:0000259" key="1">
    <source>
        <dbReference type="PROSITE" id="PS50983"/>
    </source>
</evidence>
<dbReference type="Pfam" id="PF01497">
    <property type="entry name" value="Peripla_BP_2"/>
    <property type="match status" value="1"/>
</dbReference>
<dbReference type="SUPFAM" id="SSF53807">
    <property type="entry name" value="Helical backbone' metal receptor"/>
    <property type="match status" value="1"/>
</dbReference>
<sequence length="392" mass="43987">MLKRSKYLGVHFWLPVCCLCFLSCSNENGRKVIADTPNSRTAAEDKVEIKFAERFKIFYKDGYKLVTVNKPWRGAQRGFSYALVDRGDPLPALPDSVTVIQIPVQKFVCTSTSHLPALEYLGEVEKLVGFPNTKYISSANIRQQIARDNIREIGSEAGLNIEALIALEPDLVLDFAMGNEYDNFHVIKKIGVPVVISADYMERTPLGRAEWIKFTSLFFNQEKKADSIFNIIHSNYDSLVALASGAKTKPTVYSGKVYEGIWYVPGGNNFGARFLADAHGTYLWADDPSSGSSQLSFEAVYERAHKADFWIGLGSFNSLSEIKSVDVRYTKFDAFKNGAVYNYNARIGPEGGNEFLELGFLRPDIVVADLIKILHPQLLPGHQLYFYQKLED</sequence>
<keyword evidence="3" id="KW-1185">Reference proteome</keyword>
<evidence type="ECO:0000313" key="3">
    <source>
        <dbReference type="Proteomes" id="UP001172083"/>
    </source>
</evidence>
<name>A0ABT8LD59_9BACT</name>
<dbReference type="PANTHER" id="PTHR30535">
    <property type="entry name" value="VITAMIN B12-BINDING PROTEIN"/>
    <property type="match status" value="1"/>
</dbReference>
<dbReference type="PROSITE" id="PS50983">
    <property type="entry name" value="FE_B12_PBP"/>
    <property type="match status" value="1"/>
</dbReference>
<dbReference type="CDD" id="cd01141">
    <property type="entry name" value="TroA_d"/>
    <property type="match status" value="1"/>
</dbReference>
<reference evidence="2" key="1">
    <citation type="submission" date="2023-06" db="EMBL/GenBank/DDBJ databases">
        <title>Genomic of Agaribacillus aureum.</title>
        <authorList>
            <person name="Wang G."/>
        </authorList>
    </citation>
    <scope>NUCLEOTIDE SEQUENCE</scope>
    <source>
        <strain evidence="2">BMA12</strain>
    </source>
</reference>
<dbReference type="Gene3D" id="3.40.50.1980">
    <property type="entry name" value="Nitrogenase molybdenum iron protein domain"/>
    <property type="match status" value="2"/>
</dbReference>